<accession>J9HJI7</accession>
<proteinExistence type="predicted"/>
<sequence>MQLFVYRIRLGIRDKFILYYSRLSTSRLRRDHRDRERSRQRTNF</sequence>
<reference evidence="1" key="3">
    <citation type="submission" date="2012-09" db="EMBL/GenBank/DDBJ databases">
        <authorList>
            <consortium name="VectorBase"/>
        </authorList>
    </citation>
    <scope>NUCLEOTIDE SEQUENCE</scope>
    <source>
        <strain evidence="1">Liverpool</strain>
    </source>
</reference>
<protein>
    <submittedName>
        <fullName evidence="1">AAEL017190-PA</fullName>
    </submittedName>
</protein>
<organism evidence="1 2">
    <name type="scientific">Aedes aegypti</name>
    <name type="common">Yellowfever mosquito</name>
    <name type="synonym">Culex aegypti</name>
    <dbReference type="NCBI Taxonomy" id="7159"/>
    <lineage>
        <taxon>Eukaryota</taxon>
        <taxon>Metazoa</taxon>
        <taxon>Ecdysozoa</taxon>
        <taxon>Arthropoda</taxon>
        <taxon>Hexapoda</taxon>
        <taxon>Insecta</taxon>
        <taxon>Pterygota</taxon>
        <taxon>Neoptera</taxon>
        <taxon>Endopterygota</taxon>
        <taxon>Diptera</taxon>
        <taxon>Nematocera</taxon>
        <taxon>Culicoidea</taxon>
        <taxon>Culicidae</taxon>
        <taxon>Culicinae</taxon>
        <taxon>Aedini</taxon>
        <taxon>Aedes</taxon>
        <taxon>Stegomyia</taxon>
    </lineage>
</organism>
<dbReference type="AlphaFoldDB" id="J9HJI7"/>
<evidence type="ECO:0000313" key="1">
    <source>
        <dbReference type="EMBL" id="EJY58094.1"/>
    </source>
</evidence>
<evidence type="ECO:0000313" key="2">
    <source>
        <dbReference type="Proteomes" id="UP000682892"/>
    </source>
</evidence>
<gene>
    <name evidence="1" type="ORF">AaeL_AAEL017190</name>
</gene>
<dbReference type="Proteomes" id="UP000682892">
    <property type="component" value="Unassembled WGS sequence"/>
</dbReference>
<dbReference type="HOGENOM" id="CLU_3224935_0_0_1"/>
<reference evidence="1" key="2">
    <citation type="journal article" date="2007" name="Science">
        <title>Genome sequence of Aedes aegypti, a major arbovirus vector.</title>
        <authorList>
            <person name="Nene V."/>
            <person name="Wortman J.R."/>
            <person name="Lawson D."/>
            <person name="Haas B."/>
            <person name="Kodira C."/>
            <person name="Tu Z.J."/>
            <person name="Loftus B."/>
            <person name="Xi Z."/>
            <person name="Megy K."/>
            <person name="Grabherr M."/>
            <person name="Ren Q."/>
            <person name="Zdobnov E.M."/>
            <person name="Lobo N.F."/>
            <person name="Campbell K.S."/>
            <person name="Brown S.E."/>
            <person name="Bonaldo M.F."/>
            <person name="Zhu J."/>
            <person name="Sinkins S.P."/>
            <person name="Hogenkamp D.G."/>
            <person name="Amedeo P."/>
            <person name="Arensburger P."/>
            <person name="Atkinson P.W."/>
            <person name="Bidwell S."/>
            <person name="Biedler J."/>
            <person name="Birney E."/>
            <person name="Bruggner R.V."/>
            <person name="Costas J."/>
            <person name="Coy M.R."/>
            <person name="Crabtree J."/>
            <person name="Crawford M."/>
            <person name="Debruyn B."/>
            <person name="Decaprio D."/>
            <person name="Eiglmeier K."/>
            <person name="Eisenstadt E."/>
            <person name="El-Dorry H."/>
            <person name="Gelbart W.M."/>
            <person name="Gomes S.L."/>
            <person name="Hammond M."/>
            <person name="Hannick L.I."/>
            <person name="Hogan J.R."/>
            <person name="Holmes M.H."/>
            <person name="Jaffe D."/>
            <person name="Johnston J.S."/>
            <person name="Kennedy R.C."/>
            <person name="Koo H."/>
            <person name="Kravitz S."/>
            <person name="Kriventseva E.V."/>
            <person name="Kulp D."/>
            <person name="Labutti K."/>
            <person name="Lee E."/>
            <person name="Li S."/>
            <person name="Lovin D.D."/>
            <person name="Mao C."/>
            <person name="Mauceli E."/>
            <person name="Menck C.F."/>
            <person name="Miller J.R."/>
            <person name="Montgomery P."/>
            <person name="Mori A."/>
            <person name="Nascimento A.L."/>
            <person name="Naveira H.F."/>
            <person name="Nusbaum C."/>
            <person name="O'leary S."/>
            <person name="Orvis J."/>
            <person name="Pertea M."/>
            <person name="Quesneville H."/>
            <person name="Reidenbach K.R."/>
            <person name="Rogers Y.H."/>
            <person name="Roth C.W."/>
            <person name="Schneider J.R."/>
            <person name="Schatz M."/>
            <person name="Shumway M."/>
            <person name="Stanke M."/>
            <person name="Stinson E.O."/>
            <person name="Tubio J.M."/>
            <person name="Vanzee J.P."/>
            <person name="Verjovski-Almeida S."/>
            <person name="Werner D."/>
            <person name="White O."/>
            <person name="Wyder S."/>
            <person name="Zeng Q."/>
            <person name="Zhao Q."/>
            <person name="Zhao Y."/>
            <person name="Hill C.A."/>
            <person name="Raikhel A.S."/>
            <person name="Soares M.B."/>
            <person name="Knudson D.L."/>
            <person name="Lee N.H."/>
            <person name="Galagan J."/>
            <person name="Salzberg S.L."/>
            <person name="Paulsen I.T."/>
            <person name="Dimopoulos G."/>
            <person name="Collins F.H."/>
            <person name="Birren B."/>
            <person name="Fraser-Liggett C.M."/>
            <person name="Severson D.W."/>
        </authorList>
    </citation>
    <scope>NUCLEOTIDE SEQUENCE [LARGE SCALE GENOMIC DNA]</scope>
    <source>
        <strain evidence="1">Liverpool</strain>
    </source>
</reference>
<dbReference type="PaxDb" id="7159-AAEL017190-PA"/>
<dbReference type="EMBL" id="CH478248">
    <property type="protein sequence ID" value="EJY58094.1"/>
    <property type="molecule type" value="Genomic_DNA"/>
</dbReference>
<name>J9HJI7_AEDAE</name>
<reference evidence="1" key="1">
    <citation type="submission" date="2005-10" db="EMBL/GenBank/DDBJ databases">
        <authorList>
            <person name="Loftus B.J."/>
            <person name="Nene V.M."/>
            <person name="Hannick L.I."/>
            <person name="Bidwell S."/>
            <person name="Haas B."/>
            <person name="Amedeo P."/>
            <person name="Orvis J."/>
            <person name="Wortman J.R."/>
            <person name="White O.R."/>
            <person name="Salzberg S."/>
            <person name="Shumway M."/>
            <person name="Koo H."/>
            <person name="Zhao Y."/>
            <person name="Holmes M."/>
            <person name="Miller J."/>
            <person name="Schatz M."/>
            <person name="Pop M."/>
            <person name="Pai G."/>
            <person name="Utterback T."/>
            <person name="Rogers Y.-H."/>
            <person name="Kravitz S."/>
            <person name="Fraser C.M."/>
        </authorList>
    </citation>
    <scope>NUCLEOTIDE SEQUENCE</scope>
    <source>
        <strain evidence="1">Liverpool</strain>
    </source>
</reference>